<feature type="transmembrane region" description="Helical" evidence="1">
    <location>
        <begin position="20"/>
        <end position="38"/>
    </location>
</feature>
<proteinExistence type="predicted"/>
<dbReference type="AlphaFoldDB" id="A0A2U1FFN0"/>
<keyword evidence="1" id="KW-1133">Transmembrane helix</keyword>
<keyword evidence="1" id="KW-0472">Membrane</keyword>
<protein>
    <submittedName>
        <fullName evidence="2">Uncharacterized protein</fullName>
    </submittedName>
</protein>
<dbReference type="Proteomes" id="UP000245639">
    <property type="component" value="Unassembled WGS sequence"/>
</dbReference>
<feature type="transmembrane region" description="Helical" evidence="1">
    <location>
        <begin position="44"/>
        <end position="65"/>
    </location>
</feature>
<comment type="caution">
    <text evidence="2">The sequence shown here is derived from an EMBL/GenBank/DDBJ whole genome shotgun (WGS) entry which is preliminary data.</text>
</comment>
<name>A0A2U1FFN0_9PSEU</name>
<keyword evidence="3" id="KW-1185">Reference proteome</keyword>
<gene>
    <name evidence="2" type="ORF">C8D89_104235</name>
</gene>
<sequence length="69" mass="7159">MRGVIAPGPDRSGRRVRLRLLVGIGVVLGLPALVYGIVTALWASAAVGVVLLAVAVYAVVVLRGLQRRG</sequence>
<accession>A0A2U1FFN0</accession>
<reference evidence="2 3" key="1">
    <citation type="submission" date="2018-04" db="EMBL/GenBank/DDBJ databases">
        <title>Genomic Encyclopedia of Type Strains, Phase IV (KMG-IV): sequencing the most valuable type-strain genomes for metagenomic binning, comparative biology and taxonomic classification.</title>
        <authorList>
            <person name="Goeker M."/>
        </authorList>
    </citation>
    <scope>NUCLEOTIDE SEQUENCE [LARGE SCALE GENOMIC DNA]</scope>
    <source>
        <strain evidence="2 3">DSM 45771</strain>
    </source>
</reference>
<keyword evidence="1" id="KW-0812">Transmembrane</keyword>
<evidence type="ECO:0000313" key="3">
    <source>
        <dbReference type="Proteomes" id="UP000245639"/>
    </source>
</evidence>
<evidence type="ECO:0000256" key="1">
    <source>
        <dbReference type="SAM" id="Phobius"/>
    </source>
</evidence>
<dbReference type="EMBL" id="QEKW01000004">
    <property type="protein sequence ID" value="PVZ11021.1"/>
    <property type="molecule type" value="Genomic_DNA"/>
</dbReference>
<organism evidence="2 3">
    <name type="scientific">Actinomycetospora cinnamomea</name>
    <dbReference type="NCBI Taxonomy" id="663609"/>
    <lineage>
        <taxon>Bacteria</taxon>
        <taxon>Bacillati</taxon>
        <taxon>Actinomycetota</taxon>
        <taxon>Actinomycetes</taxon>
        <taxon>Pseudonocardiales</taxon>
        <taxon>Pseudonocardiaceae</taxon>
        <taxon>Actinomycetospora</taxon>
    </lineage>
</organism>
<evidence type="ECO:0000313" key="2">
    <source>
        <dbReference type="EMBL" id="PVZ11021.1"/>
    </source>
</evidence>